<evidence type="ECO:0000256" key="3">
    <source>
        <dbReference type="ARBA" id="ARBA00023002"/>
    </source>
</evidence>
<sequence length="536" mass="56846">MAFADSCVRAYRNFALPFLTLCLIVLVDNAAAEWLNHGGALTNTRNAVVQEVLINPISVRKLRLKWRFIAGFDISATPAVASGVVYFPSWNGFLYAVRADNGALIWKQNLGTLTGLPPVGAIVNVTVSRSTPTVAGDLLICGVYGPAVVVAVRRLTGELVWLTRLDPRPLAQITASGTFYSGAYYVGVSSLEELLPAQQCCTFRGSMVKLDARTGTILWQTYTIPDNCGKLGGYSGAAIWGSSPAIDILRGLVYVGTGNLYIAPAEVLACQRALNNQTTPPINVSQCIGPDVHFDSIVAFDINSGQIKWSRRLSGYDVFNFECLVPNNPNCPPGPNLDADFGEAPMLLTINNNGRKRDIAVAVQKSGFAWALDRNNGDIVWSIRAGPGSNQGGGIWGAATDGKRVYTNIANGDRLPFTLAPSTRTTTAGGWVALDANTGQILWSTANPSNEISPGPVTIVNGVLFAGSTAPNGPFYAMDANTGDIVWTYNTGATIYGGASASYGCVFIGNGYSVGLAKFHPTWTSGNSVFAFCASA</sequence>
<dbReference type="OMA" id="EWKINRT"/>
<evidence type="ECO:0000256" key="4">
    <source>
        <dbReference type="SAM" id="SignalP"/>
    </source>
</evidence>
<feature type="domain" description="Pyrrolo-quinoline quinone repeat" evidence="5">
    <location>
        <begin position="73"/>
        <end position="220"/>
    </location>
</feature>
<dbReference type="Proteomes" id="UP000295252">
    <property type="component" value="Unassembled WGS sequence"/>
</dbReference>
<keyword evidence="7" id="KW-1185">Reference proteome</keyword>
<evidence type="ECO:0000313" key="6">
    <source>
        <dbReference type="EMBL" id="CDP21840.1"/>
    </source>
</evidence>
<comment type="cofactor">
    <cofactor evidence="1">
        <name>pyrroloquinoline quinone</name>
        <dbReference type="ChEBI" id="CHEBI:58442"/>
    </cofactor>
</comment>
<dbReference type="AlphaFoldDB" id="A0A068VM14"/>
<evidence type="ECO:0000256" key="1">
    <source>
        <dbReference type="ARBA" id="ARBA00001931"/>
    </source>
</evidence>
<dbReference type="SUPFAM" id="SSF50998">
    <property type="entry name" value="Quinoprotein alcohol dehydrogenase-like"/>
    <property type="match status" value="1"/>
</dbReference>
<evidence type="ECO:0000256" key="2">
    <source>
        <dbReference type="ARBA" id="ARBA00008156"/>
    </source>
</evidence>
<dbReference type="PANTHER" id="PTHR32303">
    <property type="entry name" value="QUINOPROTEIN ALCOHOL DEHYDROGENASE (CYTOCHROME C)"/>
    <property type="match status" value="1"/>
</dbReference>
<dbReference type="InterPro" id="IPR002372">
    <property type="entry name" value="PQQ_rpt_dom"/>
</dbReference>
<comment type="similarity">
    <text evidence="2">Belongs to the bacterial PQQ dehydrogenase family.</text>
</comment>
<feature type="chain" id="PRO_5001659013" evidence="4">
    <location>
        <begin position="33"/>
        <end position="536"/>
    </location>
</feature>
<keyword evidence="3" id="KW-0560">Oxidoreductase</keyword>
<feature type="signal peptide" evidence="4">
    <location>
        <begin position="1"/>
        <end position="32"/>
    </location>
</feature>
<name>A0A068VM14_COFCA</name>
<protein>
    <submittedName>
        <fullName evidence="6">DH200=94 genomic scaffold, scaffold_7045</fullName>
    </submittedName>
</protein>
<dbReference type="InParanoid" id="A0A068VM14"/>
<dbReference type="InterPro" id="IPR018391">
    <property type="entry name" value="PQQ_b-propeller_rpt"/>
</dbReference>
<gene>
    <name evidence="6" type="ORF">GSCOC_T00000288001</name>
</gene>
<dbReference type="OrthoDB" id="416253at2759"/>
<dbReference type="InterPro" id="IPR011047">
    <property type="entry name" value="Quinoprotein_ADH-like_sf"/>
</dbReference>
<proteinExistence type="inferred from homology"/>
<dbReference type="GO" id="GO:0016491">
    <property type="term" value="F:oxidoreductase activity"/>
    <property type="evidence" value="ECO:0007669"/>
    <property type="project" value="UniProtKB-KW"/>
</dbReference>
<dbReference type="Pfam" id="PF13360">
    <property type="entry name" value="PQQ_2"/>
    <property type="match status" value="2"/>
</dbReference>
<evidence type="ECO:0000259" key="5">
    <source>
        <dbReference type="Pfam" id="PF13360"/>
    </source>
</evidence>
<dbReference type="STRING" id="49390.A0A068VM14"/>
<organism evidence="6 7">
    <name type="scientific">Coffea canephora</name>
    <name type="common">Robusta coffee</name>
    <dbReference type="NCBI Taxonomy" id="49390"/>
    <lineage>
        <taxon>Eukaryota</taxon>
        <taxon>Viridiplantae</taxon>
        <taxon>Streptophyta</taxon>
        <taxon>Embryophyta</taxon>
        <taxon>Tracheophyta</taxon>
        <taxon>Spermatophyta</taxon>
        <taxon>Magnoliopsida</taxon>
        <taxon>eudicotyledons</taxon>
        <taxon>Gunneridae</taxon>
        <taxon>Pentapetalae</taxon>
        <taxon>asterids</taxon>
        <taxon>lamiids</taxon>
        <taxon>Gentianales</taxon>
        <taxon>Rubiaceae</taxon>
        <taxon>Ixoroideae</taxon>
        <taxon>Gardenieae complex</taxon>
        <taxon>Bertiereae - Coffeeae clade</taxon>
        <taxon>Coffeeae</taxon>
        <taxon>Coffea</taxon>
    </lineage>
</organism>
<dbReference type="PhylomeDB" id="A0A068VM14"/>
<accession>A0A068VM14</accession>
<keyword evidence="4" id="KW-0732">Signal</keyword>
<feature type="domain" description="Pyrrolo-quinoline quinone repeat" evidence="5">
    <location>
        <begin position="371"/>
        <end position="493"/>
    </location>
</feature>
<dbReference type="PANTHER" id="PTHR32303:SF18">
    <property type="entry name" value="POLYVINYLALCOHOL DEHYDROGENASE-LIKE"/>
    <property type="match status" value="1"/>
</dbReference>
<dbReference type="SMART" id="SM00564">
    <property type="entry name" value="PQQ"/>
    <property type="match status" value="5"/>
</dbReference>
<evidence type="ECO:0000313" key="7">
    <source>
        <dbReference type="Proteomes" id="UP000295252"/>
    </source>
</evidence>
<reference evidence="7" key="1">
    <citation type="journal article" date="2014" name="Science">
        <title>The coffee genome provides insight into the convergent evolution of caffeine biosynthesis.</title>
        <authorList>
            <person name="Denoeud F."/>
            <person name="Carretero-Paulet L."/>
            <person name="Dereeper A."/>
            <person name="Droc G."/>
            <person name="Guyot R."/>
            <person name="Pietrella M."/>
            <person name="Zheng C."/>
            <person name="Alberti A."/>
            <person name="Anthony F."/>
            <person name="Aprea G."/>
            <person name="Aury J.M."/>
            <person name="Bento P."/>
            <person name="Bernard M."/>
            <person name="Bocs S."/>
            <person name="Campa C."/>
            <person name="Cenci A."/>
            <person name="Combes M.C."/>
            <person name="Crouzillat D."/>
            <person name="Da Silva C."/>
            <person name="Daddiego L."/>
            <person name="De Bellis F."/>
            <person name="Dussert S."/>
            <person name="Garsmeur O."/>
            <person name="Gayraud T."/>
            <person name="Guignon V."/>
            <person name="Jahn K."/>
            <person name="Jamilloux V."/>
            <person name="Joet T."/>
            <person name="Labadie K."/>
            <person name="Lan T."/>
            <person name="Leclercq J."/>
            <person name="Lepelley M."/>
            <person name="Leroy T."/>
            <person name="Li L.T."/>
            <person name="Librado P."/>
            <person name="Lopez L."/>
            <person name="Munoz A."/>
            <person name="Noel B."/>
            <person name="Pallavicini A."/>
            <person name="Perrotta G."/>
            <person name="Poncet V."/>
            <person name="Pot D."/>
            <person name="Priyono X."/>
            <person name="Rigoreau M."/>
            <person name="Rouard M."/>
            <person name="Rozas J."/>
            <person name="Tranchant-Dubreuil C."/>
            <person name="VanBuren R."/>
            <person name="Zhang Q."/>
            <person name="Andrade A.C."/>
            <person name="Argout X."/>
            <person name="Bertrand B."/>
            <person name="de Kochko A."/>
            <person name="Graziosi G."/>
            <person name="Henry R.J."/>
            <person name="Jayarama X."/>
            <person name="Ming R."/>
            <person name="Nagai C."/>
            <person name="Rounsley S."/>
            <person name="Sankoff D."/>
            <person name="Giuliano G."/>
            <person name="Albert V.A."/>
            <person name="Wincker P."/>
            <person name="Lashermes P."/>
        </authorList>
    </citation>
    <scope>NUCLEOTIDE SEQUENCE [LARGE SCALE GENOMIC DNA]</scope>
    <source>
        <strain evidence="7">cv. DH200-94</strain>
    </source>
</reference>
<dbReference type="Gene3D" id="2.140.10.10">
    <property type="entry name" value="Quinoprotein alcohol dehydrogenase-like superfamily"/>
    <property type="match status" value="1"/>
</dbReference>
<dbReference type="Gramene" id="CDP21840">
    <property type="protein sequence ID" value="CDP21840"/>
    <property type="gene ID" value="GSCOC_T00000288001"/>
</dbReference>
<dbReference type="EMBL" id="HG746129">
    <property type="protein sequence ID" value="CDP21840.1"/>
    <property type="molecule type" value="Genomic_DNA"/>
</dbReference>